<dbReference type="GeneID" id="106124027"/>
<dbReference type="SUPFAM" id="SSF53335">
    <property type="entry name" value="S-adenosyl-L-methionine-dependent methyltransferases"/>
    <property type="match status" value="1"/>
</dbReference>
<accession>A0AAJ6ZN40</accession>
<dbReference type="AlphaFoldDB" id="A0AAJ6ZN40"/>
<dbReference type="PANTHER" id="PTHR12496">
    <property type="entry name" value="CGI-41 METHYLTRANSFERASE"/>
    <property type="match status" value="1"/>
</dbReference>
<dbReference type="PANTHER" id="PTHR12496:SF2">
    <property type="entry name" value="METHYLTRANSFERASE-LIKE PROTEIN 25B"/>
    <property type="match status" value="1"/>
</dbReference>
<evidence type="ECO:0000259" key="1">
    <source>
        <dbReference type="Pfam" id="PF13679"/>
    </source>
</evidence>
<dbReference type="InterPro" id="IPR052220">
    <property type="entry name" value="METTL25"/>
</dbReference>
<dbReference type="Proteomes" id="UP000694872">
    <property type="component" value="Unplaced"/>
</dbReference>
<dbReference type="RefSeq" id="XP_013175924.1">
    <property type="nucleotide sequence ID" value="XM_013320470.1"/>
</dbReference>
<dbReference type="InterPro" id="IPR025714">
    <property type="entry name" value="Methyltranfer_dom"/>
</dbReference>
<dbReference type="InterPro" id="IPR029063">
    <property type="entry name" value="SAM-dependent_MTases_sf"/>
</dbReference>
<evidence type="ECO:0000313" key="2">
    <source>
        <dbReference type="RefSeq" id="XP_013175924.1"/>
    </source>
</evidence>
<sequence length="445" mass="51013">MVLQEDVQRKFEMTQKLMEIYEWLLNMYLLDFYVDQQWDTLPESWCESLQAMDPEDMGTLLSGAPTKHMLPLSFLSLVKCAHTLSISRERNINCKPKNLEEFPQSEIGNNPKLKNLFLKHVKLKKRHEINLMAEIVNETAKISNCGAVLDFGSGLGHLMRVLSYKYDLHTMGIECQSQLTEQARTFDLELEYTARKHLSEELMSKLKRPTHLNLTLTSPEQLLQLPLTANITEYGLVGLHPCGDLGPLLLKHFVNCERVKFICIVGCCYMKLSCDSEPYGYPMSEYVKKLGSKLSYNSREIACHAIETYSERLLKGQYDYLKIHAFRAALEKVLVEHDPALKHSPVRSIKHSNTMTFESYCSAALSRLDVTLSDSAVCAGEAYLSQWRLVVLLYSLRLLLAPLAETLVLLDRMLYVLEHGLHCEIRPVFDPKISPRNHIIIGRRM</sequence>
<dbReference type="KEGG" id="pxu:106124027"/>
<protein>
    <submittedName>
        <fullName evidence="2">Protein RRNAD1 isoform X1</fullName>
    </submittedName>
</protein>
<organism evidence="2">
    <name type="scientific">Papilio xuthus</name>
    <name type="common">Asian swallowtail butterfly</name>
    <dbReference type="NCBI Taxonomy" id="66420"/>
    <lineage>
        <taxon>Eukaryota</taxon>
        <taxon>Metazoa</taxon>
        <taxon>Ecdysozoa</taxon>
        <taxon>Arthropoda</taxon>
        <taxon>Hexapoda</taxon>
        <taxon>Insecta</taxon>
        <taxon>Pterygota</taxon>
        <taxon>Neoptera</taxon>
        <taxon>Endopterygota</taxon>
        <taxon>Lepidoptera</taxon>
        <taxon>Glossata</taxon>
        <taxon>Ditrysia</taxon>
        <taxon>Papilionoidea</taxon>
        <taxon>Papilionidae</taxon>
        <taxon>Papilioninae</taxon>
        <taxon>Papilio</taxon>
    </lineage>
</organism>
<name>A0AAJ6ZN40_PAPXU</name>
<dbReference type="Pfam" id="PF13679">
    <property type="entry name" value="Methyltransf_32"/>
    <property type="match status" value="1"/>
</dbReference>
<gene>
    <name evidence="2" type="primary">LOC106124027</name>
</gene>
<feature type="domain" description="Methyltransferase" evidence="1">
    <location>
        <begin position="124"/>
        <end position="273"/>
    </location>
</feature>
<reference evidence="2" key="1">
    <citation type="submission" date="2025-08" db="UniProtKB">
        <authorList>
            <consortium name="RefSeq"/>
        </authorList>
    </citation>
    <scope>IDENTIFICATION</scope>
</reference>
<proteinExistence type="predicted"/>